<dbReference type="EMBL" id="JAUOEK010000169">
    <property type="protein sequence ID" value="MDO5971620.1"/>
    <property type="molecule type" value="Genomic_DNA"/>
</dbReference>
<dbReference type="RefSeq" id="WP_303279333.1">
    <property type="nucleotide sequence ID" value="NZ_JAUOEK010000169.1"/>
</dbReference>
<evidence type="ECO:0000313" key="2">
    <source>
        <dbReference type="EMBL" id="MDO5971620.1"/>
    </source>
</evidence>
<accession>A0ABT8WEN4</accession>
<reference evidence="2" key="1">
    <citation type="submission" date="2023-07" db="EMBL/GenBank/DDBJ databases">
        <title>Two novel species in the genus Flavivirga.</title>
        <authorList>
            <person name="Kwon K."/>
        </authorList>
    </citation>
    <scope>NUCLEOTIDE SEQUENCE</scope>
    <source>
        <strain evidence="2">KCTC 52353</strain>
    </source>
</reference>
<proteinExistence type="predicted"/>
<dbReference type="CDD" id="cd02440">
    <property type="entry name" value="AdoMet_MTases"/>
    <property type="match status" value="1"/>
</dbReference>
<keyword evidence="3" id="KW-1185">Reference proteome</keyword>
<dbReference type="InterPro" id="IPR013216">
    <property type="entry name" value="Methyltransf_11"/>
</dbReference>
<dbReference type="PANTHER" id="PTHR43591:SF110">
    <property type="entry name" value="RHODANESE DOMAIN-CONTAINING PROTEIN"/>
    <property type="match status" value="1"/>
</dbReference>
<dbReference type="SUPFAM" id="SSF53335">
    <property type="entry name" value="S-adenosyl-L-methionine-dependent methyltransferases"/>
    <property type="match status" value="1"/>
</dbReference>
<dbReference type="Gene3D" id="3.40.50.150">
    <property type="entry name" value="Vaccinia Virus protein VP39"/>
    <property type="match status" value="1"/>
</dbReference>
<evidence type="ECO:0000313" key="3">
    <source>
        <dbReference type="Proteomes" id="UP001176883"/>
    </source>
</evidence>
<feature type="domain" description="Methyltransferase type 11" evidence="1">
    <location>
        <begin position="147"/>
        <end position="195"/>
    </location>
</feature>
<protein>
    <submittedName>
        <fullName evidence="2">Methyltransferase domain-containing protein</fullName>
    </submittedName>
</protein>
<dbReference type="GO" id="GO:0032259">
    <property type="term" value="P:methylation"/>
    <property type="evidence" value="ECO:0007669"/>
    <property type="project" value="UniProtKB-KW"/>
</dbReference>
<comment type="caution">
    <text evidence="2">The sequence shown here is derived from an EMBL/GenBank/DDBJ whole genome shotgun (WGS) entry which is preliminary data.</text>
</comment>
<name>A0ABT8WEN4_9FLAO</name>
<gene>
    <name evidence="2" type="ORF">Q4Q35_17590</name>
</gene>
<keyword evidence="2" id="KW-0489">Methyltransferase</keyword>
<keyword evidence="2" id="KW-0808">Transferase</keyword>
<dbReference type="GO" id="GO:0008168">
    <property type="term" value="F:methyltransferase activity"/>
    <property type="evidence" value="ECO:0007669"/>
    <property type="project" value="UniProtKB-KW"/>
</dbReference>
<sequence length="278" mass="32346">MKKLFKFILNFIPRPLLIRLSYVIRPVLAFFLKGDTYTDPIDGRSFKSFLPYGYGKQRNNVLSPSTLSLERHRLLWLYLKNETDFFQPELVSGSSKKESKKVILRDPETSSVLKVLHFAPEQAFYKRFRKLKNLDYTTTDLLSPLADVKADICNLPFEDNSYDIILCNHVLEHIPDDKKAMQELYRVLKVGGMGIFQIPQDLTREKTFEDDTITDKKERAKIFGQYDHVRVYGRDYFDTLRSVGFNVEEVDYTANLTKEAVQKYCLASGEIIPIAYKP</sequence>
<evidence type="ECO:0000259" key="1">
    <source>
        <dbReference type="Pfam" id="PF08241"/>
    </source>
</evidence>
<dbReference type="PANTHER" id="PTHR43591">
    <property type="entry name" value="METHYLTRANSFERASE"/>
    <property type="match status" value="1"/>
</dbReference>
<dbReference type="Pfam" id="PF08241">
    <property type="entry name" value="Methyltransf_11"/>
    <property type="match status" value="1"/>
</dbReference>
<organism evidence="2 3">
    <name type="scientific">Flavivirga aquimarina</name>
    <dbReference type="NCBI Taxonomy" id="2027862"/>
    <lineage>
        <taxon>Bacteria</taxon>
        <taxon>Pseudomonadati</taxon>
        <taxon>Bacteroidota</taxon>
        <taxon>Flavobacteriia</taxon>
        <taxon>Flavobacteriales</taxon>
        <taxon>Flavobacteriaceae</taxon>
        <taxon>Flavivirga</taxon>
    </lineage>
</organism>
<dbReference type="Proteomes" id="UP001176883">
    <property type="component" value="Unassembled WGS sequence"/>
</dbReference>
<dbReference type="InterPro" id="IPR029063">
    <property type="entry name" value="SAM-dependent_MTases_sf"/>
</dbReference>